<dbReference type="VEuPathDB" id="VectorBase:AMAM012604"/>
<evidence type="ECO:0000313" key="1">
    <source>
        <dbReference type="EnsemblMetazoa" id="AMAM012604-PA"/>
    </source>
</evidence>
<keyword evidence="2" id="KW-1185">Reference proteome</keyword>
<dbReference type="Proteomes" id="UP000075901">
    <property type="component" value="Unassembled WGS sequence"/>
</dbReference>
<reference evidence="2" key="1">
    <citation type="submission" date="2013-09" db="EMBL/GenBank/DDBJ databases">
        <title>The Genome Sequence of Anopheles maculatus species B.</title>
        <authorList>
            <consortium name="The Broad Institute Genomics Platform"/>
            <person name="Neafsey D.E."/>
            <person name="Besansky N."/>
            <person name="Howell P."/>
            <person name="Walton C."/>
            <person name="Young S.K."/>
            <person name="Zeng Q."/>
            <person name="Gargeya S."/>
            <person name="Fitzgerald M."/>
            <person name="Haas B."/>
            <person name="Abouelleil A."/>
            <person name="Allen A.W."/>
            <person name="Alvarado L."/>
            <person name="Arachchi H.M."/>
            <person name="Berlin A.M."/>
            <person name="Chapman S.B."/>
            <person name="Gainer-Dewar J."/>
            <person name="Goldberg J."/>
            <person name="Griggs A."/>
            <person name="Gujja S."/>
            <person name="Hansen M."/>
            <person name="Howarth C."/>
            <person name="Imamovic A."/>
            <person name="Ireland A."/>
            <person name="Larimer J."/>
            <person name="McCowan C."/>
            <person name="Murphy C."/>
            <person name="Pearson M."/>
            <person name="Poon T.W."/>
            <person name="Priest M."/>
            <person name="Roberts A."/>
            <person name="Saif S."/>
            <person name="Shea T."/>
            <person name="Sisk P."/>
            <person name="Sykes S."/>
            <person name="Wortman J."/>
            <person name="Nusbaum C."/>
            <person name="Birren B."/>
        </authorList>
    </citation>
    <scope>NUCLEOTIDE SEQUENCE [LARGE SCALE GENOMIC DNA]</scope>
    <source>
        <strain evidence="2">maculatus3</strain>
    </source>
</reference>
<dbReference type="AlphaFoldDB" id="A0A182SSM4"/>
<dbReference type="EnsemblMetazoa" id="AMAM012604-RA">
    <property type="protein sequence ID" value="AMAM012604-PA"/>
    <property type="gene ID" value="AMAM012604"/>
</dbReference>
<protein>
    <submittedName>
        <fullName evidence="1">Uncharacterized protein</fullName>
    </submittedName>
</protein>
<accession>A0A182SSM4</accession>
<reference evidence="1" key="2">
    <citation type="submission" date="2020-05" db="UniProtKB">
        <authorList>
            <consortium name="EnsemblMetazoa"/>
        </authorList>
    </citation>
    <scope>IDENTIFICATION</scope>
    <source>
        <strain evidence="1">maculatus3</strain>
    </source>
</reference>
<sequence length="451" mass="52509">MIYWKIDSSPTPNRLLETICTKWNPCLRNLSHLRWLEPRLTWVDPTSVASKLALLQGALNTASERHYLSRTRELIEQLVGDSVDKTEEDSFQLLNNMLRPYYENIFFLDNKWKVLESFCRQCQLPWDIAQVRTLRQQDQQYLQALFDERRSRLRSILERNGIRSVDVLHVGVIILQQEILASLEHLQLELCEMLTAVGYFGDSFHYVKHRIPMIQGKNYRNLLAHDALSYNLLTDSGDEKLIVNAYIFAYTEVRLFDGKRKDEIQMKLLRFPSSEDTASWVEEQQQLLGAFKSNDAVQVRKLMCSSVGEIKGLFCRSQDVEHYPATCLPIVYHVQGNAVVEPSISAYLSLYIANYQVLQYDAKFLLKSAIVRRDFEAAAKFLNVAEPFPWKEFYSWSDLMSHPTSKAILTEAALKRNETLEQLLDYGNEKCFVQLVHLWKDLIATEEYQDI</sequence>
<organism evidence="1 2">
    <name type="scientific">Anopheles maculatus</name>
    <dbReference type="NCBI Taxonomy" id="74869"/>
    <lineage>
        <taxon>Eukaryota</taxon>
        <taxon>Metazoa</taxon>
        <taxon>Ecdysozoa</taxon>
        <taxon>Arthropoda</taxon>
        <taxon>Hexapoda</taxon>
        <taxon>Insecta</taxon>
        <taxon>Pterygota</taxon>
        <taxon>Neoptera</taxon>
        <taxon>Endopterygota</taxon>
        <taxon>Diptera</taxon>
        <taxon>Nematocera</taxon>
        <taxon>Culicoidea</taxon>
        <taxon>Culicidae</taxon>
        <taxon>Anophelinae</taxon>
        <taxon>Anopheles</taxon>
        <taxon>Anopheles maculatus group</taxon>
    </lineage>
</organism>
<name>A0A182SSM4_9DIPT</name>
<proteinExistence type="predicted"/>
<evidence type="ECO:0000313" key="2">
    <source>
        <dbReference type="Proteomes" id="UP000075901"/>
    </source>
</evidence>